<reference evidence="7" key="1">
    <citation type="submission" date="2006-10" db="EMBL/GenBank/DDBJ databases">
        <title>Complete sequence of Solibacter usitatus Ellin6076.</title>
        <authorList>
            <consortium name="US DOE Joint Genome Institute"/>
            <person name="Copeland A."/>
            <person name="Lucas S."/>
            <person name="Lapidus A."/>
            <person name="Barry K."/>
            <person name="Detter J.C."/>
            <person name="Glavina del Rio T."/>
            <person name="Hammon N."/>
            <person name="Israni S."/>
            <person name="Dalin E."/>
            <person name="Tice H."/>
            <person name="Pitluck S."/>
            <person name="Thompson L.S."/>
            <person name="Brettin T."/>
            <person name="Bruce D."/>
            <person name="Han C."/>
            <person name="Tapia R."/>
            <person name="Gilna P."/>
            <person name="Schmutz J."/>
            <person name="Larimer F."/>
            <person name="Land M."/>
            <person name="Hauser L."/>
            <person name="Kyrpides N."/>
            <person name="Mikhailova N."/>
            <person name="Janssen P.H."/>
            <person name="Kuske C.R."/>
            <person name="Richardson P."/>
        </authorList>
    </citation>
    <scope>NUCLEOTIDE SEQUENCE</scope>
    <source>
        <strain evidence="7">Ellin6076</strain>
    </source>
</reference>
<feature type="transmembrane region" description="Helical" evidence="5">
    <location>
        <begin position="133"/>
        <end position="154"/>
    </location>
</feature>
<feature type="transmembrane region" description="Helical" evidence="5">
    <location>
        <begin position="174"/>
        <end position="207"/>
    </location>
</feature>
<evidence type="ECO:0000259" key="6">
    <source>
        <dbReference type="Pfam" id="PF14378"/>
    </source>
</evidence>
<feature type="transmembrane region" description="Helical" evidence="5">
    <location>
        <begin position="90"/>
        <end position="112"/>
    </location>
</feature>
<dbReference type="EMBL" id="CP000473">
    <property type="protein sequence ID" value="ABJ86384.1"/>
    <property type="molecule type" value="Genomic_DNA"/>
</dbReference>
<dbReference type="PANTHER" id="PTHR31310:SF7">
    <property type="entry name" value="PA-PHOSPHATASE RELATED-FAMILY PROTEIN DDB_G0268928"/>
    <property type="match status" value="1"/>
</dbReference>
<keyword evidence="4 5" id="KW-0472">Membrane</keyword>
<evidence type="ECO:0000256" key="2">
    <source>
        <dbReference type="ARBA" id="ARBA00022692"/>
    </source>
</evidence>
<dbReference type="AlphaFoldDB" id="Q01VD1"/>
<dbReference type="InterPro" id="IPR052185">
    <property type="entry name" value="IPC_Synthase-Related"/>
</dbReference>
<evidence type="ECO:0000256" key="4">
    <source>
        <dbReference type="ARBA" id="ARBA00023136"/>
    </source>
</evidence>
<feature type="transmembrane region" description="Helical" evidence="5">
    <location>
        <begin position="249"/>
        <end position="269"/>
    </location>
</feature>
<dbReference type="eggNOG" id="COG0671">
    <property type="taxonomic scope" value="Bacteria"/>
</dbReference>
<feature type="transmembrane region" description="Helical" evidence="5">
    <location>
        <begin position="339"/>
        <end position="358"/>
    </location>
</feature>
<dbReference type="GO" id="GO:0016020">
    <property type="term" value="C:membrane"/>
    <property type="evidence" value="ECO:0007669"/>
    <property type="project" value="UniProtKB-SubCell"/>
</dbReference>
<organism evidence="7">
    <name type="scientific">Solibacter usitatus (strain Ellin6076)</name>
    <dbReference type="NCBI Taxonomy" id="234267"/>
    <lineage>
        <taxon>Bacteria</taxon>
        <taxon>Pseudomonadati</taxon>
        <taxon>Acidobacteriota</taxon>
        <taxon>Terriglobia</taxon>
        <taxon>Bryobacterales</taxon>
        <taxon>Solibacteraceae</taxon>
        <taxon>Candidatus Solibacter</taxon>
    </lineage>
</organism>
<feature type="transmembrane region" description="Helical" evidence="5">
    <location>
        <begin position="313"/>
        <end position="332"/>
    </location>
</feature>
<dbReference type="Pfam" id="PF14378">
    <property type="entry name" value="PAP2_3"/>
    <property type="match status" value="1"/>
</dbReference>
<comment type="subcellular location">
    <subcellularLocation>
        <location evidence="1">Membrane</location>
        <topology evidence="1">Multi-pass membrane protein</topology>
    </subcellularLocation>
</comment>
<keyword evidence="3 5" id="KW-1133">Transmembrane helix</keyword>
<evidence type="ECO:0000256" key="5">
    <source>
        <dbReference type="SAM" id="Phobius"/>
    </source>
</evidence>
<feature type="transmembrane region" description="Helical" evidence="5">
    <location>
        <begin position="364"/>
        <end position="380"/>
    </location>
</feature>
<feature type="domain" description="Inositolphosphotransferase Aur1/Ipt1" evidence="6">
    <location>
        <begin position="161"/>
        <end position="330"/>
    </location>
</feature>
<dbReference type="STRING" id="234267.Acid_5437"/>
<feature type="transmembrane region" description="Helical" evidence="5">
    <location>
        <begin position="219"/>
        <end position="237"/>
    </location>
</feature>
<dbReference type="InterPro" id="IPR026841">
    <property type="entry name" value="Aur1/Ipt1"/>
</dbReference>
<dbReference type="HOGENOM" id="CLU_674220_0_0_0"/>
<dbReference type="KEGG" id="sus:Acid_5437"/>
<evidence type="ECO:0000256" key="1">
    <source>
        <dbReference type="ARBA" id="ARBA00004141"/>
    </source>
</evidence>
<evidence type="ECO:0000313" key="7">
    <source>
        <dbReference type="EMBL" id="ABJ86384.1"/>
    </source>
</evidence>
<proteinExistence type="predicted"/>
<dbReference type="OrthoDB" id="129887at2"/>
<feature type="transmembrane region" description="Helical" evidence="5">
    <location>
        <begin position="290"/>
        <end position="307"/>
    </location>
</feature>
<gene>
    <name evidence="7" type="ordered locus">Acid_5437</name>
</gene>
<dbReference type="CDD" id="cd03386">
    <property type="entry name" value="PAP2_Aur1_like"/>
    <property type="match status" value="1"/>
</dbReference>
<evidence type="ECO:0000256" key="3">
    <source>
        <dbReference type="ARBA" id="ARBA00022989"/>
    </source>
</evidence>
<accession>Q01VD1</accession>
<protein>
    <recommendedName>
        <fullName evidence="6">Inositolphosphotransferase Aur1/Ipt1 domain-containing protein</fullName>
    </recommendedName>
</protein>
<sequence length="408" mass="44275">MDIPGNSTTAGLRAVAFAALGTVLVFPVVVAVHHGLYDSYIDNPLSGWSMWGTFVIHLATRPSRREVGITALLGALMRGAYDALVGEKGYAGSLIIGMGTFLGLASLLVLCVQMFRDRTPRRSVMQRSVGVMALVNYMNICLGFYFALLSVLLPLKLDYYLYAFDGSLGLQPSFILGSIVAPVPVLVWLTAMVYNSLGFWFCVMYAAHSRVHGQFRFSIVRLFVVSNCIGCALYFLFPAAGPMYAYPTYPIPPAVVQAGAVLLAGRPNAMPSLHFGGSLMLFWMARPWRSLRIVTGAICLLMVLATLGRGEHYLIDLVVAVPYALATLALSSDVREGRLPLIAAGAAVLAWVAALRYVKIPAVLSWPLVVATIVLSFGLERRLARVVWKKAEKIIPADLATNTRANVV</sequence>
<name>Q01VD1_SOLUE</name>
<keyword evidence="2 5" id="KW-0812">Transmembrane</keyword>
<dbReference type="PANTHER" id="PTHR31310">
    <property type="match status" value="1"/>
</dbReference>
<feature type="transmembrane region" description="Helical" evidence="5">
    <location>
        <begin position="12"/>
        <end position="33"/>
    </location>
</feature>
<dbReference type="InParanoid" id="Q01VD1"/>